<organism evidence="11">
    <name type="scientific">candidate division WOR-3 bacterium</name>
    <dbReference type="NCBI Taxonomy" id="2052148"/>
    <lineage>
        <taxon>Bacteria</taxon>
        <taxon>Bacteria division WOR-3</taxon>
    </lineage>
</organism>
<proteinExistence type="predicted"/>
<dbReference type="Gene3D" id="3.40.50.300">
    <property type="entry name" value="P-loop containing nucleotide triphosphate hydrolases"/>
    <property type="match status" value="1"/>
</dbReference>
<feature type="transmembrane region" description="Helical" evidence="8">
    <location>
        <begin position="211"/>
        <end position="231"/>
    </location>
</feature>
<feature type="transmembrane region" description="Helical" evidence="8">
    <location>
        <begin position="314"/>
        <end position="334"/>
    </location>
</feature>
<dbReference type="Pfam" id="PF00005">
    <property type="entry name" value="ABC_tran"/>
    <property type="match status" value="1"/>
</dbReference>
<evidence type="ECO:0000256" key="8">
    <source>
        <dbReference type="SAM" id="Phobius"/>
    </source>
</evidence>
<dbReference type="PROSITE" id="PS50929">
    <property type="entry name" value="ABC_TM1F"/>
    <property type="match status" value="1"/>
</dbReference>
<evidence type="ECO:0000256" key="5">
    <source>
        <dbReference type="ARBA" id="ARBA00022840"/>
    </source>
</evidence>
<protein>
    <submittedName>
        <fullName evidence="11">ABC transporter ATP-binding protein</fullName>
    </submittedName>
</protein>
<dbReference type="InterPro" id="IPR039421">
    <property type="entry name" value="Type_1_exporter"/>
</dbReference>
<comment type="subcellular location">
    <subcellularLocation>
        <location evidence="1">Cell membrane</location>
        <topology evidence="1">Multi-pass membrane protein</topology>
    </subcellularLocation>
</comment>
<dbReference type="Gene3D" id="1.20.1560.10">
    <property type="entry name" value="ABC transporter type 1, transmembrane domain"/>
    <property type="match status" value="1"/>
</dbReference>
<keyword evidence="6 8" id="KW-1133">Transmembrane helix</keyword>
<dbReference type="EMBL" id="DSOL01000262">
    <property type="protein sequence ID" value="HEN28788.1"/>
    <property type="molecule type" value="Genomic_DNA"/>
</dbReference>
<dbReference type="Pfam" id="PF00664">
    <property type="entry name" value="ABC_membrane"/>
    <property type="match status" value="1"/>
</dbReference>
<dbReference type="CDD" id="cd18544">
    <property type="entry name" value="ABC_6TM_TmrA_like"/>
    <property type="match status" value="1"/>
</dbReference>
<keyword evidence="3 8" id="KW-0812">Transmembrane</keyword>
<dbReference type="InterPro" id="IPR003439">
    <property type="entry name" value="ABC_transporter-like_ATP-bd"/>
</dbReference>
<dbReference type="SMART" id="SM00382">
    <property type="entry name" value="AAA"/>
    <property type="match status" value="1"/>
</dbReference>
<keyword evidence="5 11" id="KW-0067">ATP-binding</keyword>
<feature type="transmembrane region" description="Helical" evidence="8">
    <location>
        <begin position="78"/>
        <end position="98"/>
    </location>
</feature>
<accession>A0A7C2K2X4</accession>
<dbReference type="AlphaFoldDB" id="A0A7C2K2X4"/>
<evidence type="ECO:0000259" key="9">
    <source>
        <dbReference type="PROSITE" id="PS50893"/>
    </source>
</evidence>
<dbReference type="PROSITE" id="PS00211">
    <property type="entry name" value="ABC_TRANSPORTER_1"/>
    <property type="match status" value="1"/>
</dbReference>
<dbReference type="GO" id="GO:0005524">
    <property type="term" value="F:ATP binding"/>
    <property type="evidence" value="ECO:0007669"/>
    <property type="project" value="UniProtKB-KW"/>
</dbReference>
<dbReference type="SUPFAM" id="SSF90123">
    <property type="entry name" value="ABC transporter transmembrane region"/>
    <property type="match status" value="1"/>
</dbReference>
<keyword evidence="2" id="KW-0813">Transport</keyword>
<dbReference type="InterPro" id="IPR027417">
    <property type="entry name" value="P-loop_NTPase"/>
</dbReference>
<keyword evidence="7 8" id="KW-0472">Membrane</keyword>
<dbReference type="InterPro" id="IPR017871">
    <property type="entry name" value="ABC_transporter-like_CS"/>
</dbReference>
<dbReference type="InterPro" id="IPR036640">
    <property type="entry name" value="ABC1_TM_sf"/>
</dbReference>
<dbReference type="InterPro" id="IPR003593">
    <property type="entry name" value="AAA+_ATPase"/>
</dbReference>
<keyword evidence="4" id="KW-0547">Nucleotide-binding</keyword>
<comment type="caution">
    <text evidence="11">The sequence shown here is derived from an EMBL/GenBank/DDBJ whole genome shotgun (WGS) entry which is preliminary data.</text>
</comment>
<evidence type="ECO:0000256" key="1">
    <source>
        <dbReference type="ARBA" id="ARBA00004651"/>
    </source>
</evidence>
<dbReference type="FunFam" id="3.40.50.300:FF:000287">
    <property type="entry name" value="Multidrug ABC transporter ATP-binding protein"/>
    <property type="match status" value="1"/>
</dbReference>
<dbReference type="GO" id="GO:0140359">
    <property type="term" value="F:ABC-type transporter activity"/>
    <property type="evidence" value="ECO:0007669"/>
    <property type="project" value="InterPro"/>
</dbReference>
<sequence>MQTKFSCWMTEKYWIGELTKSLYRGKAFTNISLNCKKWRKDLFGSPGHGSYAEVTGKFFDRKVLRRTLKFAEPYKKSIVLAFTFLIITSVIQIAIPAINRRAIDFHIMPSYVELTNTSYIEKYSLETYIVRLENGKVLIRRPALSREISAELEREKAFGTAKYILTKDVIPGKEDFFIRASNGLFAVEQNKINILSKPQIIQIRREDIREVYKLATLLVILLFLSFLFSFLQGYTLQYVTQKVMYDMRMVITKHLLNLPLSYFDKNPTGRLVTRATNDVSAIAEMLSSVLIHLIKDFIVIIGVVIIMTKMNLKLTLLVLTVAPILLVVTIIFRVKVRNAFRKVRAKLAQLNAFLQESISGIRIIQIFNLENVVKNKFRGYNKELFDANIEQLYVFATFRPIIDFLRAITVALIIWIGGGEVIRNMLTFGSLVAFLSYIDMLFQPIMEFSEKYNIMQSAMAAGDRIFELLDEPIEPKGKGLRKEIVGKVEFKNVWLAYDSENWVLKDISFVVNPGETLAIVGPTGAGKTSLISAIFGFYPYQKGQILIDDIPLEEYDLDHLRSQMGLVLQDVFIFSGELKKNITLYNAQIDEERVIEAAKNVYAHTFIERLENGYSTLLGERGASLSVGERQLLSFARALAFNPKILVLDEATANVDSYTEKLIQQAVKKILKGRTSIVIAHRLSTIKDADKIIVIYDGKIVEEGTHESLIEKQGMYYHLYLLQFARTSNS</sequence>
<evidence type="ECO:0000256" key="4">
    <source>
        <dbReference type="ARBA" id="ARBA00022741"/>
    </source>
</evidence>
<dbReference type="GO" id="GO:0016887">
    <property type="term" value="F:ATP hydrolysis activity"/>
    <property type="evidence" value="ECO:0007669"/>
    <property type="project" value="InterPro"/>
</dbReference>
<gene>
    <name evidence="11" type="ORF">ENQ77_09145</name>
</gene>
<dbReference type="PANTHER" id="PTHR24221">
    <property type="entry name" value="ATP-BINDING CASSETTE SUB-FAMILY B"/>
    <property type="match status" value="1"/>
</dbReference>
<dbReference type="InterPro" id="IPR011527">
    <property type="entry name" value="ABC1_TM_dom"/>
</dbReference>
<evidence type="ECO:0000256" key="7">
    <source>
        <dbReference type="ARBA" id="ARBA00023136"/>
    </source>
</evidence>
<dbReference type="GO" id="GO:0005886">
    <property type="term" value="C:plasma membrane"/>
    <property type="evidence" value="ECO:0007669"/>
    <property type="project" value="UniProtKB-SubCell"/>
</dbReference>
<dbReference type="PANTHER" id="PTHR24221:SF587">
    <property type="entry name" value="ABC TRANSPORTER RELATED"/>
    <property type="match status" value="1"/>
</dbReference>
<evidence type="ECO:0000259" key="10">
    <source>
        <dbReference type="PROSITE" id="PS50929"/>
    </source>
</evidence>
<evidence type="ECO:0000256" key="3">
    <source>
        <dbReference type="ARBA" id="ARBA00022692"/>
    </source>
</evidence>
<evidence type="ECO:0000256" key="2">
    <source>
        <dbReference type="ARBA" id="ARBA00022448"/>
    </source>
</evidence>
<dbReference type="PROSITE" id="PS50893">
    <property type="entry name" value="ABC_TRANSPORTER_2"/>
    <property type="match status" value="1"/>
</dbReference>
<feature type="domain" description="ABC transmembrane type-1" evidence="10">
    <location>
        <begin position="79"/>
        <end position="457"/>
    </location>
</feature>
<reference evidence="11" key="1">
    <citation type="journal article" date="2020" name="mSystems">
        <title>Genome- and Community-Level Interaction Insights into Carbon Utilization and Element Cycling Functions of Hydrothermarchaeota in Hydrothermal Sediment.</title>
        <authorList>
            <person name="Zhou Z."/>
            <person name="Liu Y."/>
            <person name="Xu W."/>
            <person name="Pan J."/>
            <person name="Luo Z.H."/>
            <person name="Li M."/>
        </authorList>
    </citation>
    <scope>NUCLEOTIDE SEQUENCE [LARGE SCALE GENOMIC DNA]</scope>
    <source>
        <strain evidence="11">SpSt-34</strain>
    </source>
</reference>
<feature type="domain" description="ABC transporter" evidence="9">
    <location>
        <begin position="488"/>
        <end position="722"/>
    </location>
</feature>
<dbReference type="SUPFAM" id="SSF52540">
    <property type="entry name" value="P-loop containing nucleoside triphosphate hydrolases"/>
    <property type="match status" value="1"/>
</dbReference>
<evidence type="ECO:0000313" key="11">
    <source>
        <dbReference type="EMBL" id="HEN28788.1"/>
    </source>
</evidence>
<feature type="transmembrane region" description="Helical" evidence="8">
    <location>
        <begin position="285"/>
        <end position="308"/>
    </location>
</feature>
<dbReference type="CDD" id="cd03254">
    <property type="entry name" value="ABCC_Glucan_exporter_like"/>
    <property type="match status" value="1"/>
</dbReference>
<evidence type="ECO:0000256" key="6">
    <source>
        <dbReference type="ARBA" id="ARBA00022989"/>
    </source>
</evidence>
<name>A0A7C2K2X4_UNCW3</name>